<keyword evidence="9" id="KW-0812">Transmembrane</keyword>
<keyword evidence="9" id="KW-1133">Transmembrane helix</keyword>
<keyword evidence="9" id="KW-0472">Membrane</keyword>
<evidence type="ECO:0000256" key="8">
    <source>
        <dbReference type="SAM" id="MobiDB-lite"/>
    </source>
</evidence>
<dbReference type="Pfam" id="PF04082">
    <property type="entry name" value="Fungal_trans"/>
    <property type="match status" value="1"/>
</dbReference>
<sequence>MDADLKNRRPHVCTQSGCGRTFLRKEHLRRHMLNLDLSILDGDQMCTEINTQEITQPALDPRRSSSLSLEEPEAEHRPYNEPVEDTTMAVPADTDIPSLTPDRNDIDWMLDSFLDAPEHDWAEFLTSDVGLLREGNAPRETGFQELDQLKDLPNEQHEDKWSDYQTYLHRGLGQLDMDLLNSPFFDPENLRKFYELYFQHYHPHFPILHQPTLTLATTNPLLLGALLALGSTLIEDETLFALGQRVHDGLRLIIINAGFFAPPLSLWCLQALLLLQAHGKMMSSRKNHELAQLMKQTGLTLSRRAYTASDPKLEWSQWIQEESWRRAAFFAFCMDSQHACMFGHLPVLSVSDMKMALPCKETLWESTSPEQWQDAYRPESALCEDFLPTLKKVLKNALLPTAYSEFGRFIILHGLICLQAHLQRSSRLTLGIDHAGSDYSNLPASRAMFTQVAQNTTENSPSWMNVMASALNTWSTCLLSLKPSLCLLAASPLLRMAQITLHVRVADLLTMATNSSEVEIRQAQKSFEAAKGRMSDWFFTHSAREAVRYALILVRETMFSGKPYIACEDRIAPRPWCLYIAVLTLWAYGEMAKQHGFAAGEETASAEEYVILMTQMLQKDMQSPFGADQTAGLVFATQMALSNCRWELLHEACQVLERLSGQRSRDS</sequence>
<dbReference type="SUPFAM" id="SSF57667">
    <property type="entry name" value="beta-beta-alpha zinc fingers"/>
    <property type="match status" value="1"/>
</dbReference>
<name>A0A9W9PUK6_9EURO</name>
<evidence type="ECO:0000256" key="4">
    <source>
        <dbReference type="ARBA" id="ARBA00022771"/>
    </source>
</evidence>
<proteinExistence type="predicted"/>
<dbReference type="Proteomes" id="UP001147746">
    <property type="component" value="Unassembled WGS sequence"/>
</dbReference>
<dbReference type="PROSITE" id="PS50157">
    <property type="entry name" value="ZINC_FINGER_C2H2_2"/>
    <property type="match status" value="1"/>
</dbReference>
<dbReference type="AlphaFoldDB" id="A0A9W9PUK6"/>
<feature type="region of interest" description="Disordered" evidence="8">
    <location>
        <begin position="52"/>
        <end position="78"/>
    </location>
</feature>
<evidence type="ECO:0000256" key="3">
    <source>
        <dbReference type="ARBA" id="ARBA00022737"/>
    </source>
</evidence>
<feature type="domain" description="C2H2-type" evidence="10">
    <location>
        <begin position="11"/>
        <end position="32"/>
    </location>
</feature>
<dbReference type="InterPro" id="IPR036236">
    <property type="entry name" value="Znf_C2H2_sf"/>
</dbReference>
<evidence type="ECO:0000313" key="12">
    <source>
        <dbReference type="Proteomes" id="UP001147746"/>
    </source>
</evidence>
<keyword evidence="4 7" id="KW-0863">Zinc-finger</keyword>
<dbReference type="EMBL" id="JAPZBO010000007">
    <property type="protein sequence ID" value="KAJ5311610.1"/>
    <property type="molecule type" value="Genomic_DNA"/>
</dbReference>
<gene>
    <name evidence="11" type="ORF">N7476_007470</name>
</gene>
<dbReference type="InterPro" id="IPR013087">
    <property type="entry name" value="Znf_C2H2_type"/>
</dbReference>
<evidence type="ECO:0000256" key="5">
    <source>
        <dbReference type="ARBA" id="ARBA00022833"/>
    </source>
</evidence>
<dbReference type="GO" id="GO:0006351">
    <property type="term" value="P:DNA-templated transcription"/>
    <property type="evidence" value="ECO:0007669"/>
    <property type="project" value="InterPro"/>
</dbReference>
<keyword evidence="3" id="KW-0677">Repeat</keyword>
<evidence type="ECO:0000256" key="1">
    <source>
        <dbReference type="ARBA" id="ARBA00004123"/>
    </source>
</evidence>
<evidence type="ECO:0000313" key="11">
    <source>
        <dbReference type="EMBL" id="KAJ5311610.1"/>
    </source>
</evidence>
<dbReference type="InterPro" id="IPR007219">
    <property type="entry name" value="XnlR_reg_dom"/>
</dbReference>
<evidence type="ECO:0000259" key="10">
    <source>
        <dbReference type="PROSITE" id="PS50157"/>
    </source>
</evidence>
<dbReference type="PANTHER" id="PTHR40626:SF11">
    <property type="entry name" value="ZINC FINGER PROTEIN YPR022C"/>
    <property type="match status" value="1"/>
</dbReference>
<evidence type="ECO:0000256" key="2">
    <source>
        <dbReference type="ARBA" id="ARBA00022723"/>
    </source>
</evidence>
<dbReference type="GO" id="GO:0008270">
    <property type="term" value="F:zinc ion binding"/>
    <property type="evidence" value="ECO:0007669"/>
    <property type="project" value="UniProtKB-KW"/>
</dbReference>
<reference evidence="11" key="1">
    <citation type="submission" date="2022-12" db="EMBL/GenBank/DDBJ databases">
        <authorList>
            <person name="Petersen C."/>
        </authorList>
    </citation>
    <scope>NUCLEOTIDE SEQUENCE</scope>
    <source>
        <strain evidence="11">IBT 21472</strain>
    </source>
</reference>
<dbReference type="CDD" id="cd12148">
    <property type="entry name" value="fungal_TF_MHR"/>
    <property type="match status" value="1"/>
</dbReference>
<keyword evidence="2" id="KW-0479">Metal-binding</keyword>
<protein>
    <recommendedName>
        <fullName evidence="10">C2H2-type domain-containing protein</fullName>
    </recommendedName>
</protein>
<evidence type="ECO:0000256" key="9">
    <source>
        <dbReference type="SAM" id="Phobius"/>
    </source>
</evidence>
<reference evidence="11" key="2">
    <citation type="journal article" date="2023" name="IMA Fungus">
        <title>Comparative genomic study of the Penicillium genus elucidates a diverse pangenome and 15 lateral gene transfer events.</title>
        <authorList>
            <person name="Petersen C."/>
            <person name="Sorensen T."/>
            <person name="Nielsen M.R."/>
            <person name="Sondergaard T.E."/>
            <person name="Sorensen J.L."/>
            <person name="Fitzpatrick D.A."/>
            <person name="Frisvad J.C."/>
            <person name="Nielsen K.L."/>
        </authorList>
    </citation>
    <scope>NUCLEOTIDE SEQUENCE</scope>
    <source>
        <strain evidence="11">IBT 21472</strain>
    </source>
</reference>
<evidence type="ECO:0000256" key="6">
    <source>
        <dbReference type="ARBA" id="ARBA00023242"/>
    </source>
</evidence>
<comment type="subcellular location">
    <subcellularLocation>
        <location evidence="1">Nucleus</location>
    </subcellularLocation>
</comment>
<dbReference type="GO" id="GO:0000785">
    <property type="term" value="C:chromatin"/>
    <property type="evidence" value="ECO:0007669"/>
    <property type="project" value="TreeGrafter"/>
</dbReference>
<accession>A0A9W9PUK6</accession>
<keyword evidence="5" id="KW-0862">Zinc</keyword>
<comment type="caution">
    <text evidence="11">The sequence shown here is derived from an EMBL/GenBank/DDBJ whole genome shotgun (WGS) entry which is preliminary data.</text>
</comment>
<dbReference type="GO" id="GO:0005634">
    <property type="term" value="C:nucleus"/>
    <property type="evidence" value="ECO:0007669"/>
    <property type="project" value="UniProtKB-SubCell"/>
</dbReference>
<feature type="transmembrane region" description="Helical" evidence="9">
    <location>
        <begin position="254"/>
        <end position="275"/>
    </location>
</feature>
<keyword evidence="12" id="KW-1185">Reference proteome</keyword>
<dbReference type="GO" id="GO:0000978">
    <property type="term" value="F:RNA polymerase II cis-regulatory region sequence-specific DNA binding"/>
    <property type="evidence" value="ECO:0007669"/>
    <property type="project" value="InterPro"/>
</dbReference>
<dbReference type="Gene3D" id="3.30.160.60">
    <property type="entry name" value="Classic Zinc Finger"/>
    <property type="match status" value="1"/>
</dbReference>
<dbReference type="InterPro" id="IPR051059">
    <property type="entry name" value="VerF-like"/>
</dbReference>
<organism evidence="11 12">
    <name type="scientific">Penicillium atrosanguineum</name>
    <dbReference type="NCBI Taxonomy" id="1132637"/>
    <lineage>
        <taxon>Eukaryota</taxon>
        <taxon>Fungi</taxon>
        <taxon>Dikarya</taxon>
        <taxon>Ascomycota</taxon>
        <taxon>Pezizomycotina</taxon>
        <taxon>Eurotiomycetes</taxon>
        <taxon>Eurotiomycetidae</taxon>
        <taxon>Eurotiales</taxon>
        <taxon>Aspergillaceae</taxon>
        <taxon>Penicillium</taxon>
    </lineage>
</organism>
<evidence type="ECO:0000256" key="7">
    <source>
        <dbReference type="PROSITE-ProRule" id="PRU00042"/>
    </source>
</evidence>
<dbReference type="PANTHER" id="PTHR40626">
    <property type="entry name" value="MIP31509P"/>
    <property type="match status" value="1"/>
</dbReference>
<dbReference type="GO" id="GO:0000981">
    <property type="term" value="F:DNA-binding transcription factor activity, RNA polymerase II-specific"/>
    <property type="evidence" value="ECO:0007669"/>
    <property type="project" value="InterPro"/>
</dbReference>
<keyword evidence="6" id="KW-0539">Nucleus</keyword>